<feature type="transmembrane region" description="Helical" evidence="2">
    <location>
        <begin position="81"/>
        <end position="103"/>
    </location>
</feature>
<keyword evidence="2" id="KW-0472">Membrane</keyword>
<keyword evidence="2" id="KW-1133">Transmembrane helix</keyword>
<name>A0A382JBN1_9ZZZZ</name>
<evidence type="ECO:0000256" key="1">
    <source>
        <dbReference type="ARBA" id="ARBA00005801"/>
    </source>
</evidence>
<evidence type="ECO:0000259" key="3">
    <source>
        <dbReference type="Pfam" id="PF01478"/>
    </source>
</evidence>
<feature type="transmembrane region" description="Helical" evidence="2">
    <location>
        <begin position="45"/>
        <end position="74"/>
    </location>
</feature>
<dbReference type="PANTHER" id="PTHR30487:SF0">
    <property type="entry name" value="PREPILIN LEADER PEPTIDASE_N-METHYLTRANSFERASE-RELATED"/>
    <property type="match status" value="1"/>
</dbReference>
<dbReference type="EMBL" id="UINC01072487">
    <property type="protein sequence ID" value="SVC08161.1"/>
    <property type="molecule type" value="Genomic_DNA"/>
</dbReference>
<evidence type="ECO:0000313" key="4">
    <source>
        <dbReference type="EMBL" id="SVC08161.1"/>
    </source>
</evidence>
<organism evidence="4">
    <name type="scientific">marine metagenome</name>
    <dbReference type="NCBI Taxonomy" id="408172"/>
    <lineage>
        <taxon>unclassified sequences</taxon>
        <taxon>metagenomes</taxon>
        <taxon>ecological metagenomes</taxon>
    </lineage>
</organism>
<dbReference type="InterPro" id="IPR050882">
    <property type="entry name" value="Prepilin_peptidase/N-MTase"/>
</dbReference>
<dbReference type="PRINTS" id="PR00864">
    <property type="entry name" value="PREPILNPTASE"/>
</dbReference>
<protein>
    <recommendedName>
        <fullName evidence="3">Prepilin type IV endopeptidase peptidase domain-containing protein</fullName>
    </recommendedName>
</protein>
<dbReference type="GO" id="GO:0006465">
    <property type="term" value="P:signal peptide processing"/>
    <property type="evidence" value="ECO:0007669"/>
    <property type="project" value="TreeGrafter"/>
</dbReference>
<dbReference type="InterPro" id="IPR000045">
    <property type="entry name" value="Prepilin_IV_endopep_pep"/>
</dbReference>
<feature type="transmembrane region" description="Helical" evidence="2">
    <location>
        <begin position="109"/>
        <end position="129"/>
    </location>
</feature>
<keyword evidence="2" id="KW-0812">Transmembrane</keyword>
<dbReference type="GO" id="GO:0005886">
    <property type="term" value="C:plasma membrane"/>
    <property type="evidence" value="ECO:0007669"/>
    <property type="project" value="TreeGrafter"/>
</dbReference>
<dbReference type="AlphaFoldDB" id="A0A382JBN1"/>
<evidence type="ECO:0000256" key="2">
    <source>
        <dbReference type="SAM" id="Phobius"/>
    </source>
</evidence>
<gene>
    <name evidence="4" type="ORF">METZ01_LOCUS261015</name>
</gene>
<comment type="similarity">
    <text evidence="1">Belongs to the peptidase A24 family.</text>
</comment>
<sequence length="214" mass="23282">MITALSLFGGFSSGFAVKQIINWLAIDGYKIHKHSYGLELLSGLAWVWAFSNLSLAEAGIFSLIFSILVGIAIVDYITFQIPLVFILAGIVLAIAGVAFKVIFLTAALWGIFVGAFIPLIIMGALWIMTKRQGMGYGDIQLGFVLGAWLGPMRMAITLFTASVLSLLTWIAVSLTTGFDKNRAMPMAPFLAIAAIGVFIGSFYYPEFFHLLIIQ</sequence>
<dbReference type="PANTHER" id="PTHR30487">
    <property type="entry name" value="TYPE 4 PREPILIN-LIKE PROTEINS LEADER PEPTIDE-PROCESSING ENZYME"/>
    <property type="match status" value="1"/>
</dbReference>
<feature type="transmembrane region" description="Helical" evidence="2">
    <location>
        <begin position="141"/>
        <end position="171"/>
    </location>
</feature>
<proteinExistence type="inferred from homology"/>
<accession>A0A382JBN1</accession>
<dbReference type="Pfam" id="PF01478">
    <property type="entry name" value="Peptidase_A24"/>
    <property type="match status" value="1"/>
</dbReference>
<feature type="domain" description="Prepilin type IV endopeptidase peptidase" evidence="3">
    <location>
        <begin position="63"/>
        <end position="169"/>
    </location>
</feature>
<reference evidence="4" key="1">
    <citation type="submission" date="2018-05" db="EMBL/GenBank/DDBJ databases">
        <authorList>
            <person name="Lanie J.A."/>
            <person name="Ng W.-L."/>
            <person name="Kazmierczak K.M."/>
            <person name="Andrzejewski T.M."/>
            <person name="Davidsen T.M."/>
            <person name="Wayne K.J."/>
            <person name="Tettelin H."/>
            <person name="Glass J.I."/>
            <person name="Rusch D."/>
            <person name="Podicherti R."/>
            <person name="Tsui H.-C.T."/>
            <person name="Winkler M.E."/>
        </authorList>
    </citation>
    <scope>NUCLEOTIDE SEQUENCE</scope>
</reference>
<feature type="transmembrane region" description="Helical" evidence="2">
    <location>
        <begin position="183"/>
        <end position="204"/>
    </location>
</feature>
<dbReference type="InterPro" id="IPR014032">
    <property type="entry name" value="Peptidase_A24A_bac"/>
</dbReference>
<dbReference type="GO" id="GO:0004190">
    <property type="term" value="F:aspartic-type endopeptidase activity"/>
    <property type="evidence" value="ECO:0007669"/>
    <property type="project" value="InterPro"/>
</dbReference>